<dbReference type="EMBL" id="GBRH01162957">
    <property type="protein sequence ID" value="JAE34939.1"/>
    <property type="molecule type" value="Transcribed_RNA"/>
</dbReference>
<name>A0A0A9HGJ9_ARUDO</name>
<organism evidence="2">
    <name type="scientific">Arundo donax</name>
    <name type="common">Giant reed</name>
    <name type="synonym">Donax arundinaceus</name>
    <dbReference type="NCBI Taxonomy" id="35708"/>
    <lineage>
        <taxon>Eukaryota</taxon>
        <taxon>Viridiplantae</taxon>
        <taxon>Streptophyta</taxon>
        <taxon>Embryophyta</taxon>
        <taxon>Tracheophyta</taxon>
        <taxon>Spermatophyta</taxon>
        <taxon>Magnoliopsida</taxon>
        <taxon>Liliopsida</taxon>
        <taxon>Poales</taxon>
        <taxon>Poaceae</taxon>
        <taxon>PACMAD clade</taxon>
        <taxon>Arundinoideae</taxon>
        <taxon>Arundineae</taxon>
        <taxon>Arundo</taxon>
    </lineage>
</organism>
<protein>
    <submittedName>
        <fullName evidence="2">Uncharacterized protein</fullName>
    </submittedName>
</protein>
<reference evidence="2" key="2">
    <citation type="journal article" date="2015" name="Data Brief">
        <title>Shoot transcriptome of the giant reed, Arundo donax.</title>
        <authorList>
            <person name="Barrero R.A."/>
            <person name="Guerrero F.D."/>
            <person name="Moolhuijzen P."/>
            <person name="Goolsby J.A."/>
            <person name="Tidwell J."/>
            <person name="Bellgard S.E."/>
            <person name="Bellgard M.I."/>
        </authorList>
    </citation>
    <scope>NUCLEOTIDE SEQUENCE</scope>
    <source>
        <tissue evidence="2">Shoot tissue taken approximately 20 cm above the soil surface</tissue>
    </source>
</reference>
<evidence type="ECO:0000256" key="1">
    <source>
        <dbReference type="SAM" id="Phobius"/>
    </source>
</evidence>
<keyword evidence="1" id="KW-0812">Transmembrane</keyword>
<proteinExistence type="predicted"/>
<accession>A0A0A9HGJ9</accession>
<evidence type="ECO:0000313" key="2">
    <source>
        <dbReference type="EMBL" id="JAE34939.1"/>
    </source>
</evidence>
<reference evidence="2" key="1">
    <citation type="submission" date="2014-09" db="EMBL/GenBank/DDBJ databases">
        <authorList>
            <person name="Magalhaes I.L.F."/>
            <person name="Oliveira U."/>
            <person name="Santos F.R."/>
            <person name="Vidigal T.H.D.A."/>
            <person name="Brescovit A.D."/>
            <person name="Santos A.J."/>
        </authorList>
    </citation>
    <scope>NUCLEOTIDE SEQUENCE</scope>
    <source>
        <tissue evidence="2">Shoot tissue taken approximately 20 cm above the soil surface</tissue>
    </source>
</reference>
<keyword evidence="1" id="KW-0472">Membrane</keyword>
<dbReference type="AlphaFoldDB" id="A0A0A9HGJ9"/>
<sequence length="53" mass="6325">MNHLIHSKLHFFSISPLQDVSLRCLMLQHFFSANFWGNYLVIRLSNYKKSKTL</sequence>
<keyword evidence="1" id="KW-1133">Transmembrane helix</keyword>
<feature type="transmembrane region" description="Helical" evidence="1">
    <location>
        <begin position="20"/>
        <end position="41"/>
    </location>
</feature>